<dbReference type="EMBL" id="KN823051">
    <property type="protein sequence ID" value="KIO24944.1"/>
    <property type="molecule type" value="Genomic_DNA"/>
</dbReference>
<reference evidence="4" key="2">
    <citation type="submission" date="2015-01" db="EMBL/GenBank/DDBJ databases">
        <title>Evolutionary Origins and Diversification of the Mycorrhizal Mutualists.</title>
        <authorList>
            <consortium name="DOE Joint Genome Institute"/>
            <consortium name="Mycorrhizal Genomics Consortium"/>
            <person name="Kohler A."/>
            <person name="Kuo A."/>
            <person name="Nagy L.G."/>
            <person name="Floudas D."/>
            <person name="Copeland A."/>
            <person name="Barry K.W."/>
            <person name="Cichocki N."/>
            <person name="Veneault-Fourrey C."/>
            <person name="LaButti K."/>
            <person name="Lindquist E.A."/>
            <person name="Lipzen A."/>
            <person name="Lundell T."/>
            <person name="Morin E."/>
            <person name="Murat C."/>
            <person name="Riley R."/>
            <person name="Ohm R."/>
            <person name="Sun H."/>
            <person name="Tunlid A."/>
            <person name="Henrissat B."/>
            <person name="Grigoriev I.V."/>
            <person name="Hibbett D.S."/>
            <person name="Martin F."/>
        </authorList>
    </citation>
    <scope>NUCLEOTIDE SEQUENCE [LARGE SCALE GENOMIC DNA]</scope>
    <source>
        <strain evidence="4">MUT 4182</strain>
    </source>
</reference>
<sequence>MTGGMATLILGWLCAFHDPVEGGEGVLSVLRNGTFAIMEGSGSEDFAAPQTHGETLRILAFSAFASHLVSVASTILVTLLAYRAATQWLRASENPDDVNLTPIQYGLLVRTLGSGSLMSIINSLRYARRSRRAKAPQFFKEALAGVTVIYLLSHVVGLVDLWLHSSARSVSVVRSIPITMDARYGITYNEARCGSFNKTELPCQKLLYSWQGSLLWAQNEQRMHLQAYDTIQGINPYVRLEFVNSTAILVPGPVKNFKSRGFTFHTYGLRAQCANLRDQCQTLATPGAQFVVPGGSPVTNCAKAGYPRIPYYTSGHLEASGFDTRNIKSFVLGIIGDDMGGMFNGTGDFSSGWTSNPASTVVQLRWSNVTAHDATDTPGVGYLNALDLYAKCSLTFLDVTARYESIEAKWSIVDTNLSSPELASVFWTPLLSRIQAIPEQLLHTIRPYMTSRAAQAMQVLEMSLARINMGYVSSLITFIPADNITTTRLVTLGLYPTAPILLLVGCLYIYSLAPLLIFVLACTSNHRIIFVPRHLTRRGEKDEERSALAVAQAWLTDPLPLIGSLFPGGDGRAIMRSAEADPLRQVYDSDWGLGKVGIGMFKGSSGERIFGL</sequence>
<feature type="chain" id="PRO_5002177446" evidence="2">
    <location>
        <begin position="23"/>
        <end position="612"/>
    </location>
</feature>
<keyword evidence="2" id="KW-0732">Signal</keyword>
<dbReference type="AlphaFoldDB" id="A0A0C3QH19"/>
<dbReference type="OrthoDB" id="3357029at2759"/>
<dbReference type="STRING" id="1051891.A0A0C3QH19"/>
<organism evidence="3 4">
    <name type="scientific">Tulasnella calospora MUT 4182</name>
    <dbReference type="NCBI Taxonomy" id="1051891"/>
    <lineage>
        <taxon>Eukaryota</taxon>
        <taxon>Fungi</taxon>
        <taxon>Dikarya</taxon>
        <taxon>Basidiomycota</taxon>
        <taxon>Agaricomycotina</taxon>
        <taxon>Agaricomycetes</taxon>
        <taxon>Cantharellales</taxon>
        <taxon>Tulasnellaceae</taxon>
        <taxon>Tulasnella</taxon>
    </lineage>
</organism>
<feature type="transmembrane region" description="Helical" evidence="1">
    <location>
        <begin position="58"/>
        <end position="82"/>
    </location>
</feature>
<evidence type="ECO:0000313" key="4">
    <source>
        <dbReference type="Proteomes" id="UP000054248"/>
    </source>
</evidence>
<evidence type="ECO:0000313" key="3">
    <source>
        <dbReference type="EMBL" id="KIO24944.1"/>
    </source>
</evidence>
<keyword evidence="1" id="KW-0812">Transmembrane</keyword>
<keyword evidence="1" id="KW-1133">Transmembrane helix</keyword>
<evidence type="ECO:0000256" key="1">
    <source>
        <dbReference type="SAM" id="Phobius"/>
    </source>
</evidence>
<gene>
    <name evidence="3" type="ORF">M407DRAFT_25693</name>
</gene>
<keyword evidence="1" id="KW-0472">Membrane</keyword>
<name>A0A0C3QH19_9AGAM</name>
<feature type="signal peptide" evidence="2">
    <location>
        <begin position="1"/>
        <end position="22"/>
    </location>
</feature>
<proteinExistence type="predicted"/>
<keyword evidence="4" id="KW-1185">Reference proteome</keyword>
<dbReference type="Proteomes" id="UP000054248">
    <property type="component" value="Unassembled WGS sequence"/>
</dbReference>
<accession>A0A0C3QH19</accession>
<protein>
    <submittedName>
        <fullName evidence="3">Uncharacterized protein</fullName>
    </submittedName>
</protein>
<dbReference type="HOGENOM" id="CLU_014701_0_0_1"/>
<feature type="transmembrane region" description="Helical" evidence="1">
    <location>
        <begin position="142"/>
        <end position="163"/>
    </location>
</feature>
<reference evidence="3 4" key="1">
    <citation type="submission" date="2014-04" db="EMBL/GenBank/DDBJ databases">
        <authorList>
            <consortium name="DOE Joint Genome Institute"/>
            <person name="Kuo A."/>
            <person name="Girlanda M."/>
            <person name="Perotto S."/>
            <person name="Kohler A."/>
            <person name="Nagy L.G."/>
            <person name="Floudas D."/>
            <person name="Copeland A."/>
            <person name="Barry K.W."/>
            <person name="Cichocki N."/>
            <person name="Veneault-Fourrey C."/>
            <person name="LaButti K."/>
            <person name="Lindquist E.A."/>
            <person name="Lipzen A."/>
            <person name="Lundell T."/>
            <person name="Morin E."/>
            <person name="Murat C."/>
            <person name="Sun H."/>
            <person name="Tunlid A."/>
            <person name="Henrissat B."/>
            <person name="Grigoriev I.V."/>
            <person name="Hibbett D.S."/>
            <person name="Martin F."/>
            <person name="Nordberg H.P."/>
            <person name="Cantor M.N."/>
            <person name="Hua S.X."/>
        </authorList>
    </citation>
    <scope>NUCLEOTIDE SEQUENCE [LARGE SCALE GENOMIC DNA]</scope>
    <source>
        <strain evidence="3 4">MUT 4182</strain>
    </source>
</reference>
<feature type="non-terminal residue" evidence="3">
    <location>
        <position position="612"/>
    </location>
</feature>
<feature type="transmembrane region" description="Helical" evidence="1">
    <location>
        <begin position="102"/>
        <end position="121"/>
    </location>
</feature>
<evidence type="ECO:0000256" key="2">
    <source>
        <dbReference type="SAM" id="SignalP"/>
    </source>
</evidence>
<feature type="transmembrane region" description="Helical" evidence="1">
    <location>
        <begin position="500"/>
        <end position="523"/>
    </location>
</feature>